<keyword evidence="3" id="KW-0645">Protease</keyword>
<evidence type="ECO:0000256" key="3">
    <source>
        <dbReference type="ARBA" id="ARBA00022670"/>
    </source>
</evidence>
<protein>
    <recommendedName>
        <fullName evidence="6">ATP-dependent Clp protease proteolytic subunit</fullName>
    </recommendedName>
</protein>
<accession>S1NII3</accession>
<dbReference type="PANTHER" id="PTHR10381">
    <property type="entry name" value="ATP-DEPENDENT CLP PROTEASE PROTEOLYTIC SUBUNIT"/>
    <property type="match status" value="1"/>
</dbReference>
<dbReference type="RefSeq" id="WP_016171587.1">
    <property type="nucleotide sequence ID" value="NZ_ASWK01000001.1"/>
</dbReference>
<dbReference type="PATRIC" id="fig|1139219.3.peg.350"/>
<name>S1NII3_9ENTE</name>
<dbReference type="EMBL" id="AHYR01000002">
    <property type="protein sequence ID" value="EOT43805.1"/>
    <property type="molecule type" value="Genomic_DNA"/>
</dbReference>
<dbReference type="HOGENOM" id="CLU_052762_1_2_9"/>
<dbReference type="NCBIfam" id="NF045542">
    <property type="entry name" value="Clp_rel_HeadMat"/>
    <property type="match status" value="1"/>
</dbReference>
<evidence type="ECO:0000256" key="2">
    <source>
        <dbReference type="ARBA" id="ARBA00022490"/>
    </source>
</evidence>
<dbReference type="Pfam" id="PF00574">
    <property type="entry name" value="CLP_protease"/>
    <property type="match status" value="1"/>
</dbReference>
<reference evidence="8 9" key="1">
    <citation type="submission" date="2013-03" db="EMBL/GenBank/DDBJ databases">
        <title>The Genome Sequence of Enterococcus dispar ATCC_51266 (Illumina only assembly).</title>
        <authorList>
            <consortium name="The Broad Institute Genomics Platform"/>
            <consortium name="The Broad Institute Genome Sequencing Center for Infectious Disease"/>
            <person name="Earl A."/>
            <person name="Russ C."/>
            <person name="Gilmore M."/>
            <person name="Surin D."/>
            <person name="Walker B."/>
            <person name="Young S."/>
            <person name="Zeng Q."/>
            <person name="Gargeya S."/>
            <person name="Fitzgerald M."/>
            <person name="Haas B."/>
            <person name="Abouelleil A."/>
            <person name="Allen A.W."/>
            <person name="Alvarado L."/>
            <person name="Arachchi H.M."/>
            <person name="Berlin A.M."/>
            <person name="Chapman S.B."/>
            <person name="Gainer-Dewar J."/>
            <person name="Goldberg J."/>
            <person name="Griggs A."/>
            <person name="Gujja S."/>
            <person name="Hansen M."/>
            <person name="Howarth C."/>
            <person name="Imamovic A."/>
            <person name="Ireland A."/>
            <person name="Larimer J."/>
            <person name="McCowan C."/>
            <person name="Murphy C."/>
            <person name="Pearson M."/>
            <person name="Poon T.W."/>
            <person name="Priest M."/>
            <person name="Roberts A."/>
            <person name="Saif S."/>
            <person name="Shea T."/>
            <person name="Sisk P."/>
            <person name="Sykes S."/>
            <person name="Wortman J."/>
            <person name="Nusbaum C."/>
            <person name="Birren B."/>
        </authorList>
    </citation>
    <scope>NUCLEOTIDE SEQUENCE [LARGE SCALE GENOMIC DNA]</scope>
    <source>
        <strain evidence="8 9">ATCC 51266</strain>
    </source>
</reference>
<dbReference type="Proteomes" id="UP000014127">
    <property type="component" value="Unassembled WGS sequence"/>
</dbReference>
<evidence type="ECO:0000256" key="7">
    <source>
        <dbReference type="SAM" id="MobiDB-lite"/>
    </source>
</evidence>
<evidence type="ECO:0000256" key="1">
    <source>
        <dbReference type="ARBA" id="ARBA00007039"/>
    </source>
</evidence>
<evidence type="ECO:0000256" key="6">
    <source>
        <dbReference type="RuleBase" id="RU003567"/>
    </source>
</evidence>
<feature type="region of interest" description="Disordered" evidence="7">
    <location>
        <begin position="218"/>
        <end position="242"/>
    </location>
</feature>
<organism evidence="8 9">
    <name type="scientific">Enterococcus dispar ATCC 51266</name>
    <dbReference type="NCBI Taxonomy" id="1139219"/>
    <lineage>
        <taxon>Bacteria</taxon>
        <taxon>Bacillati</taxon>
        <taxon>Bacillota</taxon>
        <taxon>Bacilli</taxon>
        <taxon>Lactobacillales</taxon>
        <taxon>Enterococcaceae</taxon>
        <taxon>Enterococcus</taxon>
    </lineage>
</organism>
<dbReference type="eggNOG" id="COG0740">
    <property type="taxonomic scope" value="Bacteria"/>
</dbReference>
<dbReference type="InterPro" id="IPR001907">
    <property type="entry name" value="ClpP"/>
</dbReference>
<dbReference type="GO" id="GO:0051117">
    <property type="term" value="F:ATPase binding"/>
    <property type="evidence" value="ECO:0007669"/>
    <property type="project" value="TreeGrafter"/>
</dbReference>
<keyword evidence="5" id="KW-0720">Serine protease</keyword>
<dbReference type="STRING" id="44009.RV01_GL001245"/>
<keyword evidence="4" id="KW-0378">Hydrolase</keyword>
<sequence length="242" mass="26672">MTKLKKIPFLVTAEAGTKQTVLTLSGTIRKRYWSDDDCIDAKLVRDQLDNVKNDVTIRLNSTGGDVFQGVEIYNYLKNHPSKVTVEVTGTAASAATFICAGADKVIMNTGTTFMIHRGATYAWGNKNDIEATLKMLETIDESIINIYTELTGQTADQIESWMDEEKWFTANETVEYGFATEVKSKTEHSSANEELKAMVEDAVSAAFAASHTIVAQATEPNSLPETKTKKSLLARLSKKESK</sequence>
<keyword evidence="2" id="KW-0963">Cytoplasm</keyword>
<keyword evidence="9" id="KW-1185">Reference proteome</keyword>
<evidence type="ECO:0000313" key="8">
    <source>
        <dbReference type="EMBL" id="EOT43805.1"/>
    </source>
</evidence>
<comment type="similarity">
    <text evidence="1 6">Belongs to the peptidase S14 family.</text>
</comment>
<dbReference type="PRINTS" id="PR00127">
    <property type="entry name" value="CLPPROTEASEP"/>
</dbReference>
<evidence type="ECO:0000256" key="4">
    <source>
        <dbReference type="ARBA" id="ARBA00022801"/>
    </source>
</evidence>
<evidence type="ECO:0000256" key="5">
    <source>
        <dbReference type="ARBA" id="ARBA00022825"/>
    </source>
</evidence>
<proteinExistence type="inferred from homology"/>
<dbReference type="AlphaFoldDB" id="S1NII3"/>
<dbReference type="InterPro" id="IPR023562">
    <property type="entry name" value="ClpP/TepA"/>
</dbReference>
<gene>
    <name evidence="8" type="ORF">OMK_00363</name>
</gene>
<dbReference type="GO" id="GO:0006515">
    <property type="term" value="P:protein quality control for misfolded or incompletely synthesized proteins"/>
    <property type="evidence" value="ECO:0007669"/>
    <property type="project" value="TreeGrafter"/>
</dbReference>
<evidence type="ECO:0000313" key="9">
    <source>
        <dbReference type="Proteomes" id="UP000014127"/>
    </source>
</evidence>
<dbReference type="InterPro" id="IPR029045">
    <property type="entry name" value="ClpP/crotonase-like_dom_sf"/>
</dbReference>
<dbReference type="OrthoDB" id="9806592at2"/>
<dbReference type="GO" id="GO:0009368">
    <property type="term" value="C:endopeptidase Clp complex"/>
    <property type="evidence" value="ECO:0007669"/>
    <property type="project" value="TreeGrafter"/>
</dbReference>
<dbReference type="CDD" id="cd07016">
    <property type="entry name" value="S14_ClpP_1"/>
    <property type="match status" value="1"/>
</dbReference>
<dbReference type="GO" id="GO:0004176">
    <property type="term" value="F:ATP-dependent peptidase activity"/>
    <property type="evidence" value="ECO:0007669"/>
    <property type="project" value="InterPro"/>
</dbReference>
<comment type="caution">
    <text evidence="8">The sequence shown here is derived from an EMBL/GenBank/DDBJ whole genome shotgun (WGS) entry which is preliminary data.</text>
</comment>
<dbReference type="PANTHER" id="PTHR10381:SF70">
    <property type="entry name" value="ATP-DEPENDENT CLP PROTEASE PROTEOLYTIC SUBUNIT"/>
    <property type="match status" value="1"/>
</dbReference>
<dbReference type="SUPFAM" id="SSF52096">
    <property type="entry name" value="ClpP/crotonase"/>
    <property type="match status" value="1"/>
</dbReference>
<dbReference type="Gene3D" id="3.90.226.10">
    <property type="entry name" value="2-enoyl-CoA Hydratase, Chain A, domain 1"/>
    <property type="match status" value="1"/>
</dbReference>
<dbReference type="GO" id="GO:0004252">
    <property type="term" value="F:serine-type endopeptidase activity"/>
    <property type="evidence" value="ECO:0007669"/>
    <property type="project" value="InterPro"/>
</dbReference>